<feature type="DNA-binding region" description="OmpR/PhoB-type" evidence="7">
    <location>
        <begin position="134"/>
        <end position="233"/>
    </location>
</feature>
<dbReference type="CDD" id="cd17574">
    <property type="entry name" value="REC_OmpR"/>
    <property type="match status" value="1"/>
</dbReference>
<dbReference type="InterPro" id="IPR001867">
    <property type="entry name" value="OmpR/PhoB-type_DNA-bd"/>
</dbReference>
<dbReference type="Pfam" id="PF00072">
    <property type="entry name" value="Response_reg"/>
    <property type="match status" value="1"/>
</dbReference>
<proteinExistence type="predicted"/>
<dbReference type="SMART" id="SM00448">
    <property type="entry name" value="REC"/>
    <property type="match status" value="1"/>
</dbReference>
<dbReference type="GO" id="GO:0006355">
    <property type="term" value="P:regulation of DNA-templated transcription"/>
    <property type="evidence" value="ECO:0007669"/>
    <property type="project" value="InterPro"/>
</dbReference>
<evidence type="ECO:0000256" key="3">
    <source>
        <dbReference type="ARBA" id="ARBA00023015"/>
    </source>
</evidence>
<dbReference type="AlphaFoldDB" id="A0A7T0C4S6"/>
<dbReference type="Pfam" id="PF00486">
    <property type="entry name" value="Trans_reg_C"/>
    <property type="match status" value="1"/>
</dbReference>
<evidence type="ECO:0000313" key="11">
    <source>
        <dbReference type="Proteomes" id="UP000594464"/>
    </source>
</evidence>
<evidence type="ECO:0000256" key="2">
    <source>
        <dbReference type="ARBA" id="ARBA00023012"/>
    </source>
</evidence>
<dbReference type="GO" id="GO:0032993">
    <property type="term" value="C:protein-DNA complex"/>
    <property type="evidence" value="ECO:0007669"/>
    <property type="project" value="TreeGrafter"/>
</dbReference>
<dbReference type="FunFam" id="3.40.50.2300:FF:000001">
    <property type="entry name" value="DNA-binding response regulator PhoB"/>
    <property type="match status" value="1"/>
</dbReference>
<dbReference type="InterPro" id="IPR011006">
    <property type="entry name" value="CheY-like_superfamily"/>
</dbReference>
<name>A0A7T0C4S6_9BACT</name>
<dbReference type="PANTHER" id="PTHR48111:SF21">
    <property type="entry name" value="DNA-BINDING DUAL MASTER TRANSCRIPTIONAL REGULATOR RPAA"/>
    <property type="match status" value="1"/>
</dbReference>
<keyword evidence="1 6" id="KW-0597">Phosphoprotein</keyword>
<reference evidence="11" key="1">
    <citation type="submission" date="2020-02" db="EMBL/GenBank/DDBJ databases">
        <title>Genomic and physiological characterization of two novel Nitrospinaceae genera.</title>
        <authorList>
            <person name="Mueller A.J."/>
            <person name="Jung M.-Y."/>
            <person name="Strachan C.R."/>
            <person name="Herbold C.W."/>
            <person name="Kirkegaard R.H."/>
            <person name="Daims H."/>
        </authorList>
    </citation>
    <scope>NUCLEOTIDE SEQUENCE [LARGE SCALE GENOMIC DNA]</scope>
</reference>
<dbReference type="GO" id="GO:0000156">
    <property type="term" value="F:phosphorelay response regulator activity"/>
    <property type="evidence" value="ECO:0007669"/>
    <property type="project" value="TreeGrafter"/>
</dbReference>
<dbReference type="GO" id="GO:0000976">
    <property type="term" value="F:transcription cis-regulatory region binding"/>
    <property type="evidence" value="ECO:0007669"/>
    <property type="project" value="TreeGrafter"/>
</dbReference>
<evidence type="ECO:0000256" key="1">
    <source>
        <dbReference type="ARBA" id="ARBA00022553"/>
    </source>
</evidence>
<dbReference type="CDD" id="cd00383">
    <property type="entry name" value="trans_reg_C"/>
    <property type="match status" value="1"/>
</dbReference>
<protein>
    <submittedName>
        <fullName evidence="10">Response regulator transcription factor</fullName>
    </submittedName>
</protein>
<dbReference type="SMART" id="SM00862">
    <property type="entry name" value="Trans_reg_C"/>
    <property type="match status" value="1"/>
</dbReference>
<evidence type="ECO:0000259" key="9">
    <source>
        <dbReference type="PROSITE" id="PS51755"/>
    </source>
</evidence>
<organism evidence="10 11">
    <name type="scientific">Candidatus Nitrohelix vancouverensis</name>
    <dbReference type="NCBI Taxonomy" id="2705534"/>
    <lineage>
        <taxon>Bacteria</taxon>
        <taxon>Pseudomonadati</taxon>
        <taxon>Nitrospinota/Tectimicrobiota group</taxon>
        <taxon>Nitrospinota</taxon>
        <taxon>Nitrospinia</taxon>
        <taxon>Nitrospinales</taxon>
        <taxon>Nitrospinaceae</taxon>
        <taxon>Candidatus Nitrohelix</taxon>
    </lineage>
</organism>
<dbReference type="KEGG" id="nva:G3M78_13725"/>
<keyword evidence="3" id="KW-0805">Transcription regulation</keyword>
<gene>
    <name evidence="10" type="ORF">G3M78_13725</name>
</gene>
<feature type="domain" description="Response regulatory" evidence="8">
    <location>
        <begin position="7"/>
        <end position="121"/>
    </location>
</feature>
<dbReference type="GO" id="GO:0005829">
    <property type="term" value="C:cytosol"/>
    <property type="evidence" value="ECO:0007669"/>
    <property type="project" value="TreeGrafter"/>
</dbReference>
<keyword evidence="4 7" id="KW-0238">DNA-binding</keyword>
<evidence type="ECO:0000256" key="5">
    <source>
        <dbReference type="ARBA" id="ARBA00023163"/>
    </source>
</evidence>
<dbReference type="PROSITE" id="PS51755">
    <property type="entry name" value="OMPR_PHOB"/>
    <property type="match status" value="1"/>
</dbReference>
<keyword evidence="5" id="KW-0804">Transcription</keyword>
<dbReference type="InterPro" id="IPR001789">
    <property type="entry name" value="Sig_transdc_resp-reg_receiver"/>
</dbReference>
<feature type="domain" description="OmpR/PhoB-type" evidence="9">
    <location>
        <begin position="134"/>
        <end position="233"/>
    </location>
</feature>
<dbReference type="EMBL" id="CP048620">
    <property type="protein sequence ID" value="QPJ66397.1"/>
    <property type="molecule type" value="Genomic_DNA"/>
</dbReference>
<dbReference type="Proteomes" id="UP000594464">
    <property type="component" value="Chromosome"/>
</dbReference>
<dbReference type="PANTHER" id="PTHR48111">
    <property type="entry name" value="REGULATOR OF RPOS"/>
    <property type="match status" value="1"/>
</dbReference>
<dbReference type="InterPro" id="IPR039420">
    <property type="entry name" value="WalR-like"/>
</dbReference>
<dbReference type="SUPFAM" id="SSF46894">
    <property type="entry name" value="C-terminal effector domain of the bipartite response regulators"/>
    <property type="match status" value="1"/>
</dbReference>
<evidence type="ECO:0000256" key="6">
    <source>
        <dbReference type="PROSITE-ProRule" id="PRU00169"/>
    </source>
</evidence>
<keyword evidence="2" id="KW-0902">Two-component regulatory system</keyword>
<accession>A0A7T0C4S6</accession>
<dbReference type="PROSITE" id="PS50110">
    <property type="entry name" value="RESPONSE_REGULATORY"/>
    <property type="match status" value="1"/>
</dbReference>
<sequence>MNSKGKRILLVEDEPHLARGLKFNLEQEGYDTSVAGDGEEALELLNREEFDLIILDLMLPKLGGIEVAKRIRKTNIRFPILMLSAKSTAEDREIGLEAGADDYLTKPFHLPELLLRVQGIFRRIEWYKEPVHDNEIFHFDGMWINFSVGRALGKDGEFFLTVKESMVMKLLVSNKGNVVGREELLEKVWGYDPGTETRTVDNFIAKLRKYFEKNPQKPKRIITVREKGYMFEA</sequence>
<feature type="modified residue" description="4-aspartylphosphate" evidence="6">
    <location>
        <position position="56"/>
    </location>
</feature>
<dbReference type="Gene3D" id="3.40.50.2300">
    <property type="match status" value="1"/>
</dbReference>
<dbReference type="InterPro" id="IPR036388">
    <property type="entry name" value="WH-like_DNA-bd_sf"/>
</dbReference>
<dbReference type="InterPro" id="IPR016032">
    <property type="entry name" value="Sig_transdc_resp-reg_C-effctor"/>
</dbReference>
<dbReference type="SUPFAM" id="SSF52172">
    <property type="entry name" value="CheY-like"/>
    <property type="match status" value="1"/>
</dbReference>
<dbReference type="Gene3D" id="1.10.10.10">
    <property type="entry name" value="Winged helix-like DNA-binding domain superfamily/Winged helix DNA-binding domain"/>
    <property type="match status" value="1"/>
</dbReference>
<evidence type="ECO:0000256" key="7">
    <source>
        <dbReference type="PROSITE-ProRule" id="PRU01091"/>
    </source>
</evidence>
<evidence type="ECO:0000313" key="10">
    <source>
        <dbReference type="EMBL" id="QPJ66397.1"/>
    </source>
</evidence>
<evidence type="ECO:0000259" key="8">
    <source>
        <dbReference type="PROSITE" id="PS50110"/>
    </source>
</evidence>
<evidence type="ECO:0000256" key="4">
    <source>
        <dbReference type="ARBA" id="ARBA00023125"/>
    </source>
</evidence>